<dbReference type="SUPFAM" id="SSF51905">
    <property type="entry name" value="FAD/NAD(P)-binding domain"/>
    <property type="match status" value="1"/>
</dbReference>
<feature type="signal peptide" evidence="1">
    <location>
        <begin position="1"/>
        <end position="17"/>
    </location>
</feature>
<dbReference type="AlphaFoldDB" id="A0A9Q8SR88"/>
<dbReference type="Gene3D" id="3.50.50.60">
    <property type="entry name" value="FAD/NAD(P)-binding domain"/>
    <property type="match status" value="1"/>
</dbReference>
<gene>
    <name evidence="2" type="ORF">CLUP02_06872</name>
</gene>
<accession>A0A9Q8SR88</accession>
<dbReference type="GeneID" id="73340879"/>
<dbReference type="Gene3D" id="3.30.70.1990">
    <property type="match status" value="1"/>
</dbReference>
<dbReference type="EMBL" id="CP019475">
    <property type="protein sequence ID" value="UQC81386.1"/>
    <property type="molecule type" value="Genomic_DNA"/>
</dbReference>
<sequence>MSSFIGVALGALSLVSAAIIPTGNKTTIIERDVVILGGGASGAHAAVRLREDYNKTIVVVEKQNRIVSANQLDLKRVKSLMPTQGGHVATFTDPETGNPYDFGVNSYTDYGGARDFFARFNIPVQTPVRQVLTTTYADFSTGKTTNYSLPASADATAALKAYLEQCEKYESYILPSYANFPNTTVGVPEDLTLKFSDFVKKHNLQAAVPRIFQTTGLGLGNIADQTTLYVMQGFGAPITRSFLGTVGSFVPVSRRNQDIYDAIADLLGDDVLYSSTAIKTSRTEDGVEVLVCGPDNKQTLIRTKKLLVSFEPTIANFDGIDISDEEAAVFSKWEWTTVHAGIVSHPSLPISYSLTNNVPTNWISLPKTPFVGRFDYLGGNNFRVLITGSSNYDSTQAQALVRKSLKLLADAGTIPSLGTEQLNVKAWANHGAVSLRVPGAELAAGHITEQYALQGRRSTYYTGAAWSAQFTTILWEYNNQYLLPKLLAEF</sequence>
<proteinExistence type="predicted"/>
<dbReference type="RefSeq" id="XP_049143012.1">
    <property type="nucleotide sequence ID" value="XM_049285869.1"/>
</dbReference>
<name>A0A9Q8SR88_9PEZI</name>
<dbReference type="InterPro" id="IPR036188">
    <property type="entry name" value="FAD/NAD-bd_sf"/>
</dbReference>
<evidence type="ECO:0000256" key="1">
    <source>
        <dbReference type="SAM" id="SignalP"/>
    </source>
</evidence>
<feature type="chain" id="PRO_5040342580" evidence="1">
    <location>
        <begin position="18"/>
        <end position="490"/>
    </location>
</feature>
<reference evidence="2" key="1">
    <citation type="journal article" date="2021" name="Mol. Plant Microbe Interact.">
        <title>Complete Genome Sequence of the Plant-Pathogenic Fungus Colletotrichum lupini.</title>
        <authorList>
            <person name="Baroncelli R."/>
            <person name="Pensec F."/>
            <person name="Da Lio D."/>
            <person name="Boufleur T."/>
            <person name="Vicente I."/>
            <person name="Sarrocco S."/>
            <person name="Picot A."/>
            <person name="Baraldi E."/>
            <person name="Sukno S."/>
            <person name="Thon M."/>
            <person name="Le Floch G."/>
        </authorList>
    </citation>
    <scope>NUCLEOTIDE SEQUENCE</scope>
    <source>
        <strain evidence="2">IMI 504893</strain>
    </source>
</reference>
<dbReference type="KEGG" id="clup:CLUP02_06872"/>
<dbReference type="Pfam" id="PF13450">
    <property type="entry name" value="NAD_binding_8"/>
    <property type="match status" value="1"/>
</dbReference>
<organism evidence="2 3">
    <name type="scientific">Colletotrichum lupini</name>
    <dbReference type="NCBI Taxonomy" id="145971"/>
    <lineage>
        <taxon>Eukaryota</taxon>
        <taxon>Fungi</taxon>
        <taxon>Dikarya</taxon>
        <taxon>Ascomycota</taxon>
        <taxon>Pezizomycotina</taxon>
        <taxon>Sordariomycetes</taxon>
        <taxon>Hypocreomycetidae</taxon>
        <taxon>Glomerellales</taxon>
        <taxon>Glomerellaceae</taxon>
        <taxon>Colletotrichum</taxon>
        <taxon>Colletotrichum acutatum species complex</taxon>
    </lineage>
</organism>
<keyword evidence="1" id="KW-0732">Signal</keyword>
<evidence type="ECO:0000313" key="3">
    <source>
        <dbReference type="Proteomes" id="UP000830671"/>
    </source>
</evidence>
<protein>
    <submittedName>
        <fullName evidence="2">Amine oxidase</fullName>
    </submittedName>
</protein>
<dbReference type="Proteomes" id="UP000830671">
    <property type="component" value="Chromosome 3"/>
</dbReference>
<keyword evidence="3" id="KW-1185">Reference proteome</keyword>
<evidence type="ECO:0000313" key="2">
    <source>
        <dbReference type="EMBL" id="UQC81386.1"/>
    </source>
</evidence>
<dbReference type="Gene3D" id="1.10.405.20">
    <property type="match status" value="1"/>
</dbReference>